<protein>
    <recommendedName>
        <fullName evidence="9">Protein furry</fullName>
    </recommendedName>
</protein>
<keyword evidence="8" id="KW-1185">Reference proteome</keyword>
<organism evidence="7 8">
    <name type="scientific">Porites evermanni</name>
    <dbReference type="NCBI Taxonomy" id="104178"/>
    <lineage>
        <taxon>Eukaryota</taxon>
        <taxon>Metazoa</taxon>
        <taxon>Cnidaria</taxon>
        <taxon>Anthozoa</taxon>
        <taxon>Hexacorallia</taxon>
        <taxon>Scleractinia</taxon>
        <taxon>Fungiina</taxon>
        <taxon>Poritidae</taxon>
        <taxon>Porites</taxon>
    </lineage>
</organism>
<feature type="non-terminal residue" evidence="7">
    <location>
        <position position="1"/>
    </location>
</feature>
<reference evidence="7 8" key="1">
    <citation type="submission" date="2022-05" db="EMBL/GenBank/DDBJ databases">
        <authorList>
            <consortium name="Genoscope - CEA"/>
            <person name="William W."/>
        </authorList>
    </citation>
    <scope>NUCLEOTIDE SEQUENCE [LARGE SCALE GENOMIC DNA]</scope>
</reference>
<feature type="compositionally biased region" description="Polar residues" evidence="2">
    <location>
        <begin position="1483"/>
        <end position="1496"/>
    </location>
</feature>
<feature type="signal peptide" evidence="3">
    <location>
        <begin position="1"/>
        <end position="19"/>
    </location>
</feature>
<evidence type="ECO:0000256" key="3">
    <source>
        <dbReference type="SAM" id="SignalP"/>
    </source>
</evidence>
<feature type="compositionally biased region" description="Polar residues" evidence="2">
    <location>
        <begin position="1341"/>
        <end position="1360"/>
    </location>
</feature>
<dbReference type="EMBL" id="CALNXI010000560">
    <property type="protein sequence ID" value="CAH3029244.1"/>
    <property type="molecule type" value="Genomic_DNA"/>
</dbReference>
<evidence type="ECO:0000256" key="2">
    <source>
        <dbReference type="SAM" id="MobiDB-lite"/>
    </source>
</evidence>
<feature type="domain" description="Protein furry C-terminal" evidence="6">
    <location>
        <begin position="1245"/>
        <end position="1484"/>
    </location>
</feature>
<feature type="domain" description="Cell morphogenesis protein C-terminal" evidence="4">
    <location>
        <begin position="966"/>
        <end position="1214"/>
    </location>
</feature>
<dbReference type="InterPro" id="IPR039867">
    <property type="entry name" value="Furry/Tao3/Mor2"/>
</dbReference>
<dbReference type="PANTHER" id="PTHR12295:SF30">
    <property type="entry name" value="PROTEIN FURRY"/>
    <property type="match status" value="1"/>
</dbReference>
<feature type="compositionally biased region" description="Polar residues" evidence="2">
    <location>
        <begin position="704"/>
        <end position="713"/>
    </location>
</feature>
<evidence type="ECO:0008006" key="9">
    <source>
        <dbReference type="Google" id="ProtNLM"/>
    </source>
</evidence>
<feature type="compositionally biased region" description="Polar residues" evidence="2">
    <location>
        <begin position="430"/>
        <end position="442"/>
    </location>
</feature>
<feature type="region of interest" description="Disordered" evidence="2">
    <location>
        <begin position="1423"/>
        <end position="1447"/>
    </location>
</feature>
<accession>A0ABN8MML2</accession>
<gene>
    <name evidence="7" type="ORF">PEVE_00035821</name>
</gene>
<sequence>FTFLCIFISAASLQKSLLPADMRCNLFFLFSSWCAHFGVKASRLEKTPLVPSAQSNDLELASLHAMCGLLQCGPSFDPNGLVTGGYLYKWLQTVLNSPKEKIHQLGHDTLVHLLENNANIPSLLQWVIDKCYTGARLVVGGCFKALVTVFTKSDYPCDMIPILNVVLFKTADSTLDIREKAAQLLQLLERRFFPFTSPSLSCGSRCAYSQCQRNLSQALATAHPEITIHMFEEMTARFEMTSPVGQRCILQYMLPWLANIELVDLSNASPTPPELNIETTEDEAKDAMSPVVLEGEGWGTLEATQLVLNNLFYITVKYDVQFSKEIEEAWGSLCGRWVNNIHEILGYLIALAGVIGSSEVLVHAKKLAVYVARANQQKTIEELMEELKLTETVASQFERCDEPPYFRPLKTSSTSRDSVSEVPSVEGTGVLNQKSMAKQNSVSKEDVKIEEGSRKESKDERKESREERRDAKDDRKEKGDSLPRGIEAPTLETVKLAEPAVPLAQPEEVDQIEEEKAEQSWVQEWIIMAHRLVGAGMTLSLPVPEGENYFAPLPDILPFAPHVASLYRCNFALMLLAELVLDQASVDWAQHLPLMLHVIFLALDHGKALVYEHSKRLLVNLIVVLVCRGDHVALAQSLSNFITISEQGLGKYSLLKSSWTLDVGNVVGVAGPGAGAGVGRESKVDRDAVSAGTGVSESAAGGSSLDQTLPPNENNANRLVEQIQELIDFLANSDCKPLWAFEEITPRSYKIKSAEQLELFVASVVKIFQASDSGTQVQEKMAKVALQWATSCSSRHYAGRSFQVFRALKVPLSWSMLSDVLSRLVESVGDGSEDVQGYVMEILLTLEAASDWTLTDQSLASELSNGLELGLGYYLEDEKEDLVDDYNVHVDGSVGSLAKFRQGGHFRSLSSGCELKRHSFLFNHFGRLNGSREDPQLRERSVSVQCLKTPSEALNPQSQADMVTRVFWIAVSLLESDYEHEFLMAIHLLNKVLSVLDLSHHDSREKLDKVLHKLKWNDFPGLQALLLKGVTNVATSEPSLHLLAKLTVFSNVALVDPSQAAGFVLNILALLPHMLVHFDEPDEFSKTCAQNIVQICTSSTNLAHLSKLFVMYMEKSYHRPRATWLDSVCRYINDVFGHLCRAHITFLLEVLERGPTVYHQAVLGMICSMMKLGDFSSPAMRHFQNDVLKAISKYLKGNLWKESLDILKMAVSHSSHLDTPPARPASSVWTVHDSSWSAEAMMIKKDLPGRTLDFTFDLSATPVIGRRATPEISGEMCRENKLLSQVSTVDLSTWKKPYLSQRRTRERLVNVLTTCGHTVGLKQSPSVVFSSSSDLAVEKQGVNQQPSSEEASLTEGLTNETSKDELETQQISVLTNFDFLYDESEDSAWGPEYEDRRLSYCMDVGSLDRDMKSNLQTLECLSGSEQDLTPHDSSDDEDELSRSLTASTLTTVSDTAKTLESSTESSSAHVTVIVIDKDERQPQRSPSVDSSDSLPGASDTSYSYKLFAVTEITWDTRDSPEKLWAAHVGSIVKDTTGVIAVNTFSLFCHLYKSTRRKFYSLTRECCNYVAEDKFRDVTRHFSNTLEFLMSRGECPFVCIDTETLSRTKLLERHKFCVLELHSHFDSYAQSSERTLECLDDVKLALKRSSVGSHHEEPETRMATDPENHDLRQVQLCRCMYKAHFQFLLFCSTYARFLESLVLAARQAEVNDLTQEVNEIRRELSSILEHPLSEDNSCAKIYIEDKSLTKDAAMQALVDKLASREFEQSIHLVRTFRERFGGETFGTSDEDNLDCLVAFYSKHVAEKNVGSLVMSGPLQNFASLCRDLMEVNVAILTAVEDLNA</sequence>
<dbReference type="Pfam" id="PF14225">
    <property type="entry name" value="MOR2-PAG1_C"/>
    <property type="match status" value="1"/>
</dbReference>
<evidence type="ECO:0000259" key="4">
    <source>
        <dbReference type="Pfam" id="PF14225"/>
    </source>
</evidence>
<dbReference type="InterPro" id="IPR029473">
    <property type="entry name" value="MOR2-PAG1_mid"/>
</dbReference>
<keyword evidence="1" id="KW-0175">Coiled coil</keyword>
<feature type="compositionally biased region" description="Basic and acidic residues" evidence="2">
    <location>
        <begin position="443"/>
        <end position="481"/>
    </location>
</feature>
<dbReference type="InterPro" id="IPR045842">
    <property type="entry name" value="Fry_C"/>
</dbReference>
<evidence type="ECO:0000313" key="7">
    <source>
        <dbReference type="EMBL" id="CAH3029244.1"/>
    </source>
</evidence>
<proteinExistence type="predicted"/>
<evidence type="ECO:0000259" key="6">
    <source>
        <dbReference type="Pfam" id="PF19421"/>
    </source>
</evidence>
<feature type="region of interest" description="Disordered" evidence="2">
    <location>
        <begin position="1474"/>
        <end position="1496"/>
    </location>
</feature>
<name>A0ABN8MML2_9CNID</name>
<feature type="region of interest" description="Disordered" evidence="2">
    <location>
        <begin position="1338"/>
        <end position="1366"/>
    </location>
</feature>
<feature type="region of interest" description="Disordered" evidence="2">
    <location>
        <begin position="405"/>
        <end position="493"/>
    </location>
</feature>
<dbReference type="InterPro" id="IPR025481">
    <property type="entry name" value="Cell_Morphogen_C"/>
</dbReference>
<feature type="chain" id="PRO_5046729959" description="Protein furry" evidence="3">
    <location>
        <begin position="20"/>
        <end position="1843"/>
    </location>
</feature>
<evidence type="ECO:0000313" key="8">
    <source>
        <dbReference type="Proteomes" id="UP001159427"/>
    </source>
</evidence>
<feature type="coiled-coil region" evidence="1">
    <location>
        <begin position="1702"/>
        <end position="1729"/>
    </location>
</feature>
<evidence type="ECO:0000259" key="5">
    <source>
        <dbReference type="Pfam" id="PF14228"/>
    </source>
</evidence>
<dbReference type="Proteomes" id="UP001159427">
    <property type="component" value="Unassembled WGS sequence"/>
</dbReference>
<feature type="domain" description="Cell morphogenesis central region" evidence="5">
    <location>
        <begin position="562"/>
        <end position="628"/>
    </location>
</feature>
<comment type="caution">
    <text evidence="7">The sequence shown here is derived from an EMBL/GenBank/DDBJ whole genome shotgun (WGS) entry which is preliminary data.</text>
</comment>
<dbReference type="InterPro" id="IPR016024">
    <property type="entry name" value="ARM-type_fold"/>
</dbReference>
<dbReference type="Pfam" id="PF19421">
    <property type="entry name" value="Fry_C"/>
    <property type="match status" value="2"/>
</dbReference>
<feature type="domain" description="Cell morphogenesis central region" evidence="5">
    <location>
        <begin position="110"/>
        <end position="267"/>
    </location>
</feature>
<dbReference type="Pfam" id="PF14228">
    <property type="entry name" value="MOR2-PAG1_mid"/>
    <property type="match status" value="4"/>
</dbReference>
<feature type="domain" description="Cell morphogenesis central region" evidence="5">
    <location>
        <begin position="305"/>
        <end position="388"/>
    </location>
</feature>
<dbReference type="SUPFAM" id="SSF48371">
    <property type="entry name" value="ARM repeat"/>
    <property type="match status" value="1"/>
</dbReference>
<feature type="domain" description="Cell morphogenesis central region" evidence="5">
    <location>
        <begin position="720"/>
        <end position="817"/>
    </location>
</feature>
<feature type="domain" description="Protein furry C-terminal" evidence="6">
    <location>
        <begin position="1518"/>
        <end position="1837"/>
    </location>
</feature>
<keyword evidence="3" id="KW-0732">Signal</keyword>
<feature type="region of interest" description="Disordered" evidence="2">
    <location>
        <begin position="693"/>
        <end position="713"/>
    </location>
</feature>
<dbReference type="PANTHER" id="PTHR12295">
    <property type="entry name" value="FURRY-RELATED"/>
    <property type="match status" value="1"/>
</dbReference>
<evidence type="ECO:0000256" key="1">
    <source>
        <dbReference type="SAM" id="Coils"/>
    </source>
</evidence>